<dbReference type="SUPFAM" id="SSF56317">
    <property type="entry name" value="Carbon-nitrogen hydrolase"/>
    <property type="match status" value="1"/>
</dbReference>
<dbReference type="CDD" id="cd01646">
    <property type="entry name" value="RT_Bac_retron_I"/>
    <property type="match status" value="1"/>
</dbReference>
<sequence length="958" mass="111376">MITKDVVISAYNCLKSYAYYENLNFYLKAEVARFENTNFDRKINKVVSFFNNKNENDFEQWLNKIDVDILPKKIESHLDIKQKSGALFLSNNKTTNEYSVSAVNYLIVAPVEIYLIETLWSMFVGSMIDDMFSNSVYGNRISGTIKKYSKNTESSGKVTAKNLFERYIENYNRWRDGGIDKAIEIIEKDKNDVAILSLDLKGFYYNIDIDFDDIESLIKDKQLNETKDFSLFLNEKLRSMHEKYREKISPYISETHPHSVDKGIPIGFTSSAVLANWYLMRFDNDIKSQINPSYYGRYVDDILFVFSSPNIDIDSKGDEVINFIDDTLGDFIEPTTEESNDFSLTEEYHGLPVQKDKLIFHYFNKEHSLAGLQLFKQEIENRSSAFRFLPDEHISNDLDKFAYDILFDGSVNKFRSIVGLAENETELSKYISSHILAHRLCNLPSSENTLKQITMFFKGENCLRFSRLWEKVLSYTLITRKYGFSVSFYKQINETINKMKWKDSKNPITLKLLNGMHEYIDISLCLNVALLDLNVLLGDEISDNNALESIRLLLIQKPRMANLVRRFRDSNMIRHNLVSWPLANYTNYDGDLTEEGLYKKINGIQLEDKKINKTPRYIHADERQLFDLIDALHRKKLNKFITANKYHSKHCSVRKIKDNKALEIRVDVNRKYSEQEVRVALANMKVEEHSIESACRKDQSPNLSYERQRNLYRILNSATEENVHILLLPELSIPVSWLPFMAAHSRRKQIAFIFGLEHWVINDCANNILVEMLPYTTSYKHKSSLLSFRVKNHYAPGEIEMLSSLRLKVGEPKVNKQRYHLVKWKGISFSTYNCFELANIEHRALFRSQLDVLFACVWNKDINYYQHITESAARDLHCYVAQSNTSQYGGSCVLQPTSSTISNKIYVKGGENHCILTTKLNISALREAQFRSFRLISDVIKHNPPGFDFNALLERGEK</sequence>
<evidence type="ECO:0000259" key="1">
    <source>
        <dbReference type="Pfam" id="PF00078"/>
    </source>
</evidence>
<accession>A0A9J6Q3S1</accession>
<keyword evidence="2" id="KW-0548">Nucleotidyltransferase</keyword>
<gene>
    <name evidence="2" type="ORF">M8014_15080</name>
</gene>
<dbReference type="Gene3D" id="3.60.110.10">
    <property type="entry name" value="Carbon-nitrogen hydrolase"/>
    <property type="match status" value="1"/>
</dbReference>
<dbReference type="InterPro" id="IPR000477">
    <property type="entry name" value="RT_dom"/>
</dbReference>
<name>A0A9J6Q3S1_9ENTR</name>
<dbReference type="AlphaFoldDB" id="A0A9J6Q3S1"/>
<dbReference type="InterPro" id="IPR036526">
    <property type="entry name" value="C-N_Hydrolase_sf"/>
</dbReference>
<evidence type="ECO:0000313" key="2">
    <source>
        <dbReference type="EMBL" id="MCU6665665.1"/>
    </source>
</evidence>
<dbReference type="Pfam" id="PF00078">
    <property type="entry name" value="RVT_1"/>
    <property type="match status" value="1"/>
</dbReference>
<reference evidence="2" key="1">
    <citation type="submission" date="2022-05" db="EMBL/GenBank/DDBJ databases">
        <title>Description of a novel species of Leclercia; Leclercia tamurae and the Proposal for a Novel Genus Silvania gen. nov. Containing Two Novel Species Silvania hatchlandensis sp. nov. and Silvania confinis sp. nov. Isolated from the Rhizosphere of Oak.</title>
        <authorList>
            <person name="Maddock D.W."/>
            <person name="Brady C.L."/>
            <person name="Denman S."/>
            <person name="Arnold D."/>
        </authorList>
    </citation>
    <scope>NUCLEOTIDE SEQUENCE</scope>
    <source>
        <strain evidence="2">H19S6</strain>
    </source>
</reference>
<comment type="caution">
    <text evidence="2">The sequence shown here is derived from an EMBL/GenBank/DDBJ whole genome shotgun (WGS) entry which is preliminary data.</text>
</comment>
<dbReference type="Proteomes" id="UP001063816">
    <property type="component" value="Unassembled WGS sequence"/>
</dbReference>
<keyword evidence="3" id="KW-1185">Reference proteome</keyword>
<evidence type="ECO:0000313" key="3">
    <source>
        <dbReference type="Proteomes" id="UP001063816"/>
    </source>
</evidence>
<keyword evidence="2" id="KW-0695">RNA-directed DNA polymerase</keyword>
<organism evidence="2 3">
    <name type="scientific">Silvania hatchlandensis</name>
    <dbReference type="NCBI Taxonomy" id="2926469"/>
    <lineage>
        <taxon>Bacteria</taxon>
        <taxon>Pseudomonadati</taxon>
        <taxon>Pseudomonadota</taxon>
        <taxon>Gammaproteobacteria</taxon>
        <taxon>Enterobacterales</taxon>
        <taxon>Enterobacteriaceae</taxon>
        <taxon>Silvania</taxon>
    </lineage>
</organism>
<dbReference type="RefSeq" id="WP_271283225.1">
    <property type="nucleotide sequence ID" value="NZ_JAMGZK010000051.1"/>
</dbReference>
<dbReference type="GO" id="GO:0003964">
    <property type="term" value="F:RNA-directed DNA polymerase activity"/>
    <property type="evidence" value="ECO:0007669"/>
    <property type="project" value="UniProtKB-KW"/>
</dbReference>
<feature type="domain" description="Reverse transcriptase" evidence="1">
    <location>
        <begin position="180"/>
        <end position="315"/>
    </location>
</feature>
<proteinExistence type="predicted"/>
<dbReference type="EMBL" id="JAMGZK010000051">
    <property type="protein sequence ID" value="MCU6665665.1"/>
    <property type="molecule type" value="Genomic_DNA"/>
</dbReference>
<protein>
    <submittedName>
        <fullName evidence="2">RNA-directed DNA polymerase</fullName>
    </submittedName>
</protein>
<keyword evidence="2" id="KW-0808">Transferase</keyword>